<keyword evidence="2" id="KW-0808">Transferase</keyword>
<dbReference type="PROSITE" id="PS50146">
    <property type="entry name" value="DAGK"/>
    <property type="match status" value="1"/>
</dbReference>
<organism evidence="2 3">
    <name type="scientific">Mesonia sediminis</name>
    <dbReference type="NCBI Taxonomy" id="1703946"/>
    <lineage>
        <taxon>Bacteria</taxon>
        <taxon>Pseudomonadati</taxon>
        <taxon>Bacteroidota</taxon>
        <taxon>Flavobacteriia</taxon>
        <taxon>Flavobacteriales</taxon>
        <taxon>Flavobacteriaceae</taxon>
        <taxon>Mesonia</taxon>
    </lineage>
</organism>
<dbReference type="EC" id="2.7.1.-" evidence="2"/>
<keyword evidence="2" id="KW-0418">Kinase</keyword>
<evidence type="ECO:0000259" key="1">
    <source>
        <dbReference type="PROSITE" id="PS50146"/>
    </source>
</evidence>
<dbReference type="InterPro" id="IPR004363">
    <property type="entry name" value="Methylgl_synth"/>
</dbReference>
<accession>A0ABW5SG96</accession>
<dbReference type="EMBL" id="JBHULZ010000026">
    <property type="protein sequence ID" value="MFD2697732.1"/>
    <property type="molecule type" value="Genomic_DNA"/>
</dbReference>
<dbReference type="Pfam" id="PF00781">
    <property type="entry name" value="DAGK_cat"/>
    <property type="match status" value="1"/>
</dbReference>
<sequence>MAILLILNPISGDIDKSNFLKVLKNKLGKKVNTLNIFKTTGKNDLELLKQHLQEHTYNKVLVAGGDGTVKLAAECLLNTSIPIGVIPLGSANGLATDLELPTTLDASINVALGQNTRKIDALFINGNLCLHMSDLGINAALIKSYERSSVRGKIGYLFAGIPTLLNNKNPQNFSIETNEQKLIRHGIMLGIANSRRYGTGALVNPEGIIDDGYFELLIFKELNIKEIIKTLRDEKSYNSSFLEIISCQQAKICCETPTDFQIDGEYLGKISSVEIKIEQKALNIMI</sequence>
<dbReference type="Gene3D" id="3.40.50.10330">
    <property type="entry name" value="Probable inorganic polyphosphate/atp-NAD kinase, domain 1"/>
    <property type="match status" value="1"/>
</dbReference>
<keyword evidence="3" id="KW-1185">Reference proteome</keyword>
<dbReference type="InterPro" id="IPR001206">
    <property type="entry name" value="Diacylglycerol_kinase_cat_dom"/>
</dbReference>
<reference evidence="3" key="1">
    <citation type="journal article" date="2019" name="Int. J. Syst. Evol. Microbiol.">
        <title>The Global Catalogue of Microorganisms (GCM) 10K type strain sequencing project: providing services to taxonomists for standard genome sequencing and annotation.</title>
        <authorList>
            <consortium name="The Broad Institute Genomics Platform"/>
            <consortium name="The Broad Institute Genome Sequencing Center for Infectious Disease"/>
            <person name="Wu L."/>
            <person name="Ma J."/>
        </authorList>
    </citation>
    <scope>NUCLEOTIDE SEQUENCE [LARGE SCALE GENOMIC DNA]</scope>
    <source>
        <strain evidence="3">KCTC 42255</strain>
    </source>
</reference>
<dbReference type="Pfam" id="PF19279">
    <property type="entry name" value="YegS_C"/>
    <property type="match status" value="1"/>
</dbReference>
<gene>
    <name evidence="2" type="ORF">ACFSQ0_06980</name>
</gene>
<dbReference type="RefSeq" id="WP_379046119.1">
    <property type="nucleotide sequence ID" value="NZ_JBHULZ010000026.1"/>
</dbReference>
<dbReference type="GO" id="GO:0016301">
    <property type="term" value="F:kinase activity"/>
    <property type="evidence" value="ECO:0007669"/>
    <property type="project" value="UniProtKB-KW"/>
</dbReference>
<dbReference type="InterPro" id="IPR016064">
    <property type="entry name" value="NAD/diacylglycerol_kinase_sf"/>
</dbReference>
<comment type="caution">
    <text evidence="2">The sequence shown here is derived from an EMBL/GenBank/DDBJ whole genome shotgun (WGS) entry which is preliminary data.</text>
</comment>
<dbReference type="InterPro" id="IPR045540">
    <property type="entry name" value="YegS/DAGK_C"/>
</dbReference>
<name>A0ABW5SG96_9FLAO</name>
<proteinExistence type="predicted"/>
<dbReference type="PANTHER" id="PTHR30492:SF0">
    <property type="entry name" value="METHYLGLYOXAL SYNTHASE"/>
    <property type="match status" value="1"/>
</dbReference>
<protein>
    <submittedName>
        <fullName evidence="2">Diacylglycerol/lipid kinase family protein</fullName>
        <ecNumber evidence="2">2.7.1.-</ecNumber>
    </submittedName>
</protein>
<evidence type="ECO:0000313" key="2">
    <source>
        <dbReference type="EMBL" id="MFD2697732.1"/>
    </source>
</evidence>
<dbReference type="PANTHER" id="PTHR30492">
    <property type="entry name" value="METHYLGLYOXAL SYNTHASE"/>
    <property type="match status" value="1"/>
</dbReference>
<dbReference type="SMART" id="SM00046">
    <property type="entry name" value="DAGKc"/>
    <property type="match status" value="1"/>
</dbReference>
<feature type="domain" description="DAGKc" evidence="1">
    <location>
        <begin position="1"/>
        <end position="128"/>
    </location>
</feature>
<dbReference type="InterPro" id="IPR017438">
    <property type="entry name" value="ATP-NAD_kinase_N"/>
</dbReference>
<evidence type="ECO:0000313" key="3">
    <source>
        <dbReference type="Proteomes" id="UP001597357"/>
    </source>
</evidence>
<dbReference type="Proteomes" id="UP001597357">
    <property type="component" value="Unassembled WGS sequence"/>
</dbReference>
<dbReference type="SUPFAM" id="SSF111331">
    <property type="entry name" value="NAD kinase/diacylglycerol kinase-like"/>
    <property type="match status" value="1"/>
</dbReference>
<dbReference type="Gene3D" id="2.60.200.40">
    <property type="match status" value="1"/>
</dbReference>